<evidence type="ECO:0000256" key="9">
    <source>
        <dbReference type="ARBA" id="ARBA00022840"/>
    </source>
</evidence>
<evidence type="ECO:0000256" key="4">
    <source>
        <dbReference type="ARBA" id="ARBA00022475"/>
    </source>
</evidence>
<sequence>MPQPQSLPQGPLQQAPLPTALGTAGVRVRTLVTIRWMAIAGQSIAFLVVHLLLGFQVPLAAAGAAILASALLNIGLSTLYAPTARLVGAEALLHLAFDLLQLGVLLYLTGGLANPFSVLLVAPVTISATLLSARATVALILIAMAILGVLWQWSLPLPWAGPPPVLPPIYVLASIVALGFTVVFLAIYVLRVSLDARRWQQALVITQAVLERETKMSALGALAAASAHELGGPLGTISLVARDLAETLGDDPDFGEDVALLDREAKRCREIMTDLAHRAEVDAPFPHVPLRVLLHEVVQPFEASGKRVHVDAPSTVVARTPELLHGLVNLIDNAVRHAAREVRIGAVTDAGTVTLQITDDGAGFPPELLPHLGEPYLGPSRSARGGTGLGIFIATTLLERTGGALTFRNAAGGGAVVEITWPIAYIAAGTEGQA</sequence>
<evidence type="ECO:0000313" key="15">
    <source>
        <dbReference type="Proteomes" id="UP000276029"/>
    </source>
</evidence>
<dbReference type="InterPro" id="IPR003661">
    <property type="entry name" value="HisK_dim/P_dom"/>
</dbReference>
<evidence type="ECO:0000256" key="5">
    <source>
        <dbReference type="ARBA" id="ARBA00022553"/>
    </source>
</evidence>
<dbReference type="EMBL" id="AP018711">
    <property type="protein sequence ID" value="BBE33116.1"/>
    <property type="molecule type" value="Genomic_DNA"/>
</dbReference>
<gene>
    <name evidence="13" type="ORF">DFR51_3509</name>
    <name evidence="12" type="ORF">SmB9_07740</name>
</gene>
<comment type="catalytic activity">
    <reaction evidence="1">
        <text>ATP + protein L-histidine = ADP + protein N-phospho-L-histidine.</text>
        <dbReference type="EC" id="2.7.13.3"/>
    </reaction>
</comment>
<dbReference type="InterPro" id="IPR050980">
    <property type="entry name" value="2C_sensor_his_kinase"/>
</dbReference>
<evidence type="ECO:0000256" key="8">
    <source>
        <dbReference type="ARBA" id="ARBA00022777"/>
    </source>
</evidence>
<dbReference type="GO" id="GO:0005886">
    <property type="term" value="C:plasma membrane"/>
    <property type="evidence" value="ECO:0007669"/>
    <property type="project" value="UniProtKB-SubCell"/>
</dbReference>
<evidence type="ECO:0000256" key="2">
    <source>
        <dbReference type="ARBA" id="ARBA00004651"/>
    </source>
</evidence>
<dbReference type="SMART" id="SM00388">
    <property type="entry name" value="HisKA"/>
    <property type="match status" value="1"/>
</dbReference>
<dbReference type="InterPro" id="IPR047770">
    <property type="entry name" value="RegB"/>
</dbReference>
<keyword evidence="15" id="KW-1185">Reference proteome</keyword>
<keyword evidence="9" id="KW-0067">ATP-binding</keyword>
<reference evidence="13 15" key="2">
    <citation type="submission" date="2018-10" db="EMBL/GenBank/DDBJ databases">
        <title>Genomic Encyclopedia of Type Strains, Phase IV (KMG-IV): sequencing the most valuable type-strain genomes for metagenomic binning, comparative biology and taxonomic classification.</title>
        <authorList>
            <person name="Goeker M."/>
        </authorList>
    </citation>
    <scope>NUCLEOTIDE SEQUENCE [LARGE SCALE GENOMIC DNA]</scope>
    <source>
        <strain evidence="13 15">DSM 19791</strain>
    </source>
</reference>
<dbReference type="PANTHER" id="PTHR44936">
    <property type="entry name" value="SENSOR PROTEIN CREC"/>
    <property type="match status" value="1"/>
</dbReference>
<dbReference type="PROSITE" id="PS50109">
    <property type="entry name" value="HIS_KIN"/>
    <property type="match status" value="1"/>
</dbReference>
<dbReference type="CDD" id="cd00082">
    <property type="entry name" value="HisKA"/>
    <property type="match status" value="1"/>
</dbReference>
<keyword evidence="10" id="KW-0472">Membrane</keyword>
<dbReference type="CDD" id="cd00075">
    <property type="entry name" value="HATPase"/>
    <property type="match status" value="1"/>
</dbReference>
<keyword evidence="10" id="KW-0812">Transmembrane</keyword>
<dbReference type="InterPro" id="IPR036890">
    <property type="entry name" value="HATPase_C_sf"/>
</dbReference>
<organism evidence="12 14">
    <name type="scientific">Sphingosinicella microcystinivorans</name>
    <dbReference type="NCBI Taxonomy" id="335406"/>
    <lineage>
        <taxon>Bacteria</taxon>
        <taxon>Pseudomonadati</taxon>
        <taxon>Pseudomonadota</taxon>
        <taxon>Alphaproteobacteria</taxon>
        <taxon>Sphingomonadales</taxon>
        <taxon>Sphingosinicellaceae</taxon>
        <taxon>Sphingosinicella</taxon>
    </lineage>
</organism>
<proteinExistence type="predicted"/>
<evidence type="ECO:0000313" key="12">
    <source>
        <dbReference type="EMBL" id="BBE33116.1"/>
    </source>
</evidence>
<reference evidence="12 14" key="1">
    <citation type="submission" date="2018-06" db="EMBL/GenBank/DDBJ databases">
        <title>Complete Genome Sequence of the Microcystin-Degrading Bacterium Sphingosinicella microcystinivorans Strain B-9.</title>
        <authorList>
            <person name="Jin H."/>
            <person name="Nishizawa T."/>
            <person name="Guo Y."/>
            <person name="Nishizawa A."/>
            <person name="Park H."/>
            <person name="Kato H."/>
            <person name="Tsuji K."/>
            <person name="Harada K."/>
        </authorList>
    </citation>
    <scope>NUCLEOTIDE SEQUENCE [LARGE SCALE GENOMIC DNA]</scope>
    <source>
        <strain evidence="12 14">B9</strain>
    </source>
</reference>
<dbReference type="InterPro" id="IPR003594">
    <property type="entry name" value="HATPase_dom"/>
</dbReference>
<keyword evidence="4" id="KW-1003">Cell membrane</keyword>
<evidence type="ECO:0000256" key="7">
    <source>
        <dbReference type="ARBA" id="ARBA00022741"/>
    </source>
</evidence>
<dbReference type="PANTHER" id="PTHR44936:SF10">
    <property type="entry name" value="SENSOR PROTEIN RSTB"/>
    <property type="match status" value="1"/>
</dbReference>
<dbReference type="Gene3D" id="1.10.287.130">
    <property type="match status" value="1"/>
</dbReference>
<dbReference type="InterPro" id="IPR005467">
    <property type="entry name" value="His_kinase_dom"/>
</dbReference>
<protein>
    <recommendedName>
        <fullName evidence="3">histidine kinase</fullName>
        <ecNumber evidence="3">2.7.13.3</ecNumber>
    </recommendedName>
</protein>
<dbReference type="AlphaFoldDB" id="A0AAD1G036"/>
<feature type="domain" description="Histidine kinase" evidence="11">
    <location>
        <begin position="225"/>
        <end position="425"/>
    </location>
</feature>
<dbReference type="Proteomes" id="UP000275727">
    <property type="component" value="Chromosome"/>
</dbReference>
<dbReference type="EMBL" id="RBWX01000011">
    <property type="protein sequence ID" value="RKS85589.1"/>
    <property type="molecule type" value="Genomic_DNA"/>
</dbReference>
<accession>A0AAD1G036</accession>
<dbReference type="RefSeq" id="WP_243445535.1">
    <property type="nucleotide sequence ID" value="NZ_AP018711.1"/>
</dbReference>
<dbReference type="SUPFAM" id="SSF47384">
    <property type="entry name" value="Homodimeric domain of signal transducing histidine kinase"/>
    <property type="match status" value="1"/>
</dbReference>
<dbReference type="SMART" id="SM00387">
    <property type="entry name" value="HATPase_c"/>
    <property type="match status" value="1"/>
</dbReference>
<keyword evidence="10" id="KW-1133">Transmembrane helix</keyword>
<comment type="subcellular location">
    <subcellularLocation>
        <location evidence="2">Cell membrane</location>
        <topology evidence="2">Multi-pass membrane protein</topology>
    </subcellularLocation>
</comment>
<dbReference type="EC" id="2.7.13.3" evidence="3"/>
<dbReference type="Proteomes" id="UP000276029">
    <property type="component" value="Unassembled WGS sequence"/>
</dbReference>
<evidence type="ECO:0000259" key="11">
    <source>
        <dbReference type="PROSITE" id="PS50109"/>
    </source>
</evidence>
<feature type="transmembrane region" description="Helical" evidence="10">
    <location>
        <begin position="138"/>
        <end position="157"/>
    </location>
</feature>
<dbReference type="InterPro" id="IPR036097">
    <property type="entry name" value="HisK_dim/P_sf"/>
</dbReference>
<dbReference type="Pfam" id="PF02518">
    <property type="entry name" value="HATPase_c"/>
    <property type="match status" value="1"/>
</dbReference>
<dbReference type="SUPFAM" id="SSF55874">
    <property type="entry name" value="ATPase domain of HSP90 chaperone/DNA topoisomerase II/histidine kinase"/>
    <property type="match status" value="1"/>
</dbReference>
<feature type="transmembrane region" description="Helical" evidence="10">
    <location>
        <begin position="169"/>
        <end position="190"/>
    </location>
</feature>
<dbReference type="Gene3D" id="3.30.565.10">
    <property type="entry name" value="Histidine kinase-like ATPase, C-terminal domain"/>
    <property type="match status" value="1"/>
</dbReference>
<evidence type="ECO:0000256" key="1">
    <source>
        <dbReference type="ARBA" id="ARBA00000085"/>
    </source>
</evidence>
<feature type="transmembrane region" description="Helical" evidence="10">
    <location>
        <begin position="36"/>
        <end position="53"/>
    </location>
</feature>
<evidence type="ECO:0000256" key="3">
    <source>
        <dbReference type="ARBA" id="ARBA00012438"/>
    </source>
</evidence>
<dbReference type="InterPro" id="IPR004358">
    <property type="entry name" value="Sig_transdc_His_kin-like_C"/>
</dbReference>
<dbReference type="GO" id="GO:0000155">
    <property type="term" value="F:phosphorelay sensor kinase activity"/>
    <property type="evidence" value="ECO:0007669"/>
    <property type="project" value="InterPro"/>
</dbReference>
<dbReference type="PRINTS" id="PR00344">
    <property type="entry name" value="BCTRLSENSOR"/>
</dbReference>
<dbReference type="GO" id="GO:0005524">
    <property type="term" value="F:ATP binding"/>
    <property type="evidence" value="ECO:0007669"/>
    <property type="project" value="UniProtKB-KW"/>
</dbReference>
<keyword evidence="7" id="KW-0547">Nucleotide-binding</keyword>
<keyword evidence="5" id="KW-0597">Phosphoprotein</keyword>
<dbReference type="NCBIfam" id="NF033792">
    <property type="entry name" value="ActS_PrrB_HisK"/>
    <property type="match status" value="1"/>
</dbReference>
<name>A0AAD1G036_SPHMI</name>
<evidence type="ECO:0000256" key="6">
    <source>
        <dbReference type="ARBA" id="ARBA00022679"/>
    </source>
</evidence>
<dbReference type="KEGG" id="smic:SmB9_07740"/>
<feature type="transmembrane region" description="Helical" evidence="10">
    <location>
        <begin position="59"/>
        <end position="80"/>
    </location>
</feature>
<evidence type="ECO:0000256" key="10">
    <source>
        <dbReference type="SAM" id="Phobius"/>
    </source>
</evidence>
<evidence type="ECO:0000313" key="13">
    <source>
        <dbReference type="EMBL" id="RKS85589.1"/>
    </source>
</evidence>
<evidence type="ECO:0000313" key="14">
    <source>
        <dbReference type="Proteomes" id="UP000275727"/>
    </source>
</evidence>
<keyword evidence="6" id="KW-0808">Transferase</keyword>
<keyword evidence="8 13" id="KW-0418">Kinase</keyword>